<evidence type="ECO:0000259" key="8">
    <source>
        <dbReference type="PROSITE" id="PS50240"/>
    </source>
</evidence>
<dbReference type="InterPro" id="IPR009003">
    <property type="entry name" value="Peptidase_S1_PA"/>
</dbReference>
<dbReference type="EMBL" id="GBRD01010284">
    <property type="protein sequence ID" value="JAG55540.1"/>
    <property type="molecule type" value="Transcribed_RNA"/>
</dbReference>
<dbReference type="InterPro" id="IPR043504">
    <property type="entry name" value="Peptidase_S1_PA_chymotrypsin"/>
</dbReference>
<feature type="chain" id="PRO_5015042093" description="Phenoloxidase-activating factor 2" evidence="7">
    <location>
        <begin position="19"/>
        <end position="436"/>
    </location>
</feature>
<organism evidence="9">
    <name type="scientific">Lygus hesperus</name>
    <name type="common">Western plant bug</name>
    <dbReference type="NCBI Taxonomy" id="30085"/>
    <lineage>
        <taxon>Eukaryota</taxon>
        <taxon>Metazoa</taxon>
        <taxon>Ecdysozoa</taxon>
        <taxon>Arthropoda</taxon>
        <taxon>Hexapoda</taxon>
        <taxon>Insecta</taxon>
        <taxon>Pterygota</taxon>
        <taxon>Neoptera</taxon>
        <taxon>Paraneoptera</taxon>
        <taxon>Hemiptera</taxon>
        <taxon>Heteroptera</taxon>
        <taxon>Panheteroptera</taxon>
        <taxon>Cimicomorpha</taxon>
        <taxon>Miridae</taxon>
        <taxon>Mirini</taxon>
        <taxon>Lygus</taxon>
    </lineage>
</organism>
<keyword evidence="3" id="KW-1015">Disulfide bond</keyword>
<dbReference type="InterPro" id="IPR018114">
    <property type="entry name" value="TRYPSIN_HIS"/>
</dbReference>
<dbReference type="GO" id="GO:0006508">
    <property type="term" value="P:proteolysis"/>
    <property type="evidence" value="ECO:0007669"/>
    <property type="project" value="InterPro"/>
</dbReference>
<feature type="domain" description="Peptidase S1" evidence="8">
    <location>
        <begin position="175"/>
        <end position="426"/>
    </location>
</feature>
<reference evidence="9" key="1">
    <citation type="submission" date="2014-09" db="EMBL/GenBank/DDBJ databases">
        <authorList>
            <person name="Magalhaes I.L.F."/>
            <person name="Oliveira U."/>
            <person name="Santos F.R."/>
            <person name="Vidigal T.H.D.A."/>
            <person name="Brescovit A.D."/>
            <person name="Santos A.J."/>
        </authorList>
    </citation>
    <scope>NUCLEOTIDE SEQUENCE</scope>
</reference>
<dbReference type="PROSITE" id="PS50240">
    <property type="entry name" value="TRYPSIN_DOM"/>
    <property type="match status" value="1"/>
</dbReference>
<dbReference type="SUPFAM" id="SSF50494">
    <property type="entry name" value="Trypsin-like serine proteases"/>
    <property type="match status" value="1"/>
</dbReference>
<evidence type="ECO:0000256" key="5">
    <source>
        <dbReference type="ARBA" id="ARBA00076468"/>
    </source>
</evidence>
<feature type="compositionally biased region" description="Basic and acidic residues" evidence="6">
    <location>
        <begin position="83"/>
        <end position="92"/>
    </location>
</feature>
<dbReference type="PRINTS" id="PR00722">
    <property type="entry name" value="CHYMOTRYPSIN"/>
</dbReference>
<keyword evidence="2" id="KW-0964">Secreted</keyword>
<evidence type="ECO:0000256" key="7">
    <source>
        <dbReference type="SAM" id="SignalP"/>
    </source>
</evidence>
<dbReference type="InterPro" id="IPR041515">
    <property type="entry name" value="PPAF-2-like_Clip"/>
</dbReference>
<name>A0A0K8SQH8_LYGHE</name>
<evidence type="ECO:0000256" key="3">
    <source>
        <dbReference type="ARBA" id="ARBA00023157"/>
    </source>
</evidence>
<evidence type="ECO:0000256" key="1">
    <source>
        <dbReference type="ARBA" id="ARBA00004613"/>
    </source>
</evidence>
<dbReference type="InterPro" id="IPR001254">
    <property type="entry name" value="Trypsin_dom"/>
</dbReference>
<feature type="signal peptide" evidence="7">
    <location>
        <begin position="1"/>
        <end position="18"/>
    </location>
</feature>
<dbReference type="PANTHER" id="PTHR24258">
    <property type="entry name" value="SERINE PROTEASE-RELATED"/>
    <property type="match status" value="1"/>
</dbReference>
<dbReference type="EMBL" id="GBRD01010286">
    <property type="protein sequence ID" value="JAG55538.1"/>
    <property type="molecule type" value="Transcribed_RNA"/>
</dbReference>
<feature type="compositionally biased region" description="Low complexity" evidence="6">
    <location>
        <begin position="49"/>
        <end position="60"/>
    </location>
</feature>
<dbReference type="Pfam" id="PF18322">
    <property type="entry name" value="CLIP_1"/>
    <property type="match status" value="1"/>
</dbReference>
<proteinExistence type="predicted"/>
<dbReference type="AlphaFoldDB" id="A0A0K8SQH8"/>
<evidence type="ECO:0000256" key="6">
    <source>
        <dbReference type="SAM" id="MobiDB-lite"/>
    </source>
</evidence>
<evidence type="ECO:0000256" key="4">
    <source>
        <dbReference type="ARBA" id="ARBA00068096"/>
    </source>
</evidence>
<dbReference type="PANTHER" id="PTHR24258:SF129">
    <property type="entry name" value="LP15124P-RELATED"/>
    <property type="match status" value="1"/>
</dbReference>
<comment type="subcellular location">
    <subcellularLocation>
        <location evidence="1">Secreted</location>
    </subcellularLocation>
</comment>
<protein>
    <recommendedName>
        <fullName evidence="4">Phenoloxidase-activating factor 2</fullName>
    </recommendedName>
    <alternativeName>
        <fullName evidence="5">Prophenoloxidase-activating factor II</fullName>
    </alternativeName>
</protein>
<feature type="region of interest" description="Disordered" evidence="6">
    <location>
        <begin position="41"/>
        <end position="93"/>
    </location>
</feature>
<dbReference type="InterPro" id="IPR001314">
    <property type="entry name" value="Peptidase_S1A"/>
</dbReference>
<dbReference type="Pfam" id="PF00089">
    <property type="entry name" value="Trypsin"/>
    <property type="match status" value="1"/>
</dbReference>
<dbReference type="SMART" id="SM00020">
    <property type="entry name" value="Tryp_SPc"/>
    <property type="match status" value="1"/>
</dbReference>
<dbReference type="Gene3D" id="2.40.10.10">
    <property type="entry name" value="Trypsin-like serine proteases"/>
    <property type="match status" value="2"/>
</dbReference>
<feature type="region of interest" description="Disordered" evidence="6">
    <location>
        <begin position="148"/>
        <end position="167"/>
    </location>
</feature>
<feature type="compositionally biased region" description="Gly residues" evidence="6">
    <location>
        <begin position="61"/>
        <end position="81"/>
    </location>
</feature>
<dbReference type="PROSITE" id="PS00134">
    <property type="entry name" value="TRYPSIN_HIS"/>
    <property type="match status" value="1"/>
</dbReference>
<dbReference type="GO" id="GO:0005576">
    <property type="term" value="C:extracellular region"/>
    <property type="evidence" value="ECO:0007669"/>
    <property type="project" value="UniProtKB-SubCell"/>
</dbReference>
<keyword evidence="7" id="KW-0732">Signal</keyword>
<evidence type="ECO:0000313" key="9">
    <source>
        <dbReference type="EMBL" id="JAG55538.1"/>
    </source>
</evidence>
<dbReference type="FunFam" id="2.40.10.10:FF:000038">
    <property type="entry name" value="Serine protease"/>
    <property type="match status" value="1"/>
</dbReference>
<dbReference type="CDD" id="cd00190">
    <property type="entry name" value="Tryp_SPc"/>
    <property type="match status" value="1"/>
</dbReference>
<dbReference type="GO" id="GO:0004252">
    <property type="term" value="F:serine-type endopeptidase activity"/>
    <property type="evidence" value="ECO:0007669"/>
    <property type="project" value="InterPro"/>
</dbReference>
<sequence length="436" mass="47152">MNSRAVWLVVLTVTFAAADDVDLNSLIDNVFGPTTASPKLANFNENPVPGSGNPGPWSGDPGPGSGNPGQGSGNPGPGSGDPGPDRQPETHGDGIGGDLCTCVPYYLCINDSIVTDGTGLLDIRSEVKLCQTSVDVCCKTQEIVRRDDLHPIPTPKPKPRSKCGTRNTDGVGFRITGNVQNEAQFGEFPWMVAILREEDVDGDKLSVFKCGGALIHEKVVLTAAHCVAATDPHSLKARAGEWDTQTAQELLPHQDRYVSQIITHDKYYAGALHNDIALLVMKEPFKIAENIDIICLPQQDDVVLQESCWASGWGKDVFGNKGSYQVILKSIELPMVPRDKCQNDLRKTRLGRWFMLHDSFVCAGGIPGRDTCKGDGGSPLICPVKGKKYQYQQVGIVAWGIGCGGEVPAAYVNVAKFRNWIDEKLAGLNLQTEYSY</sequence>
<accession>A0A0K8SQH8</accession>
<evidence type="ECO:0000256" key="2">
    <source>
        <dbReference type="ARBA" id="ARBA00022525"/>
    </source>
</evidence>